<comment type="caution">
    <text evidence="2">The sequence shown here is derived from an EMBL/GenBank/DDBJ whole genome shotgun (WGS) entry which is preliminary data.</text>
</comment>
<proteinExistence type="predicted"/>
<accession>A0ABP5ZC23</accession>
<sequence length="75" mass="8599">MISKSINIHRNPRRRPGRAAKHEIREREAKRHHGETGRTYTEAIQDCDTGLRYRTGKRLHDAVTQSEGAVTESFG</sequence>
<protein>
    <submittedName>
        <fullName evidence="2">Uncharacterized protein</fullName>
    </submittedName>
</protein>
<feature type="region of interest" description="Disordered" evidence="1">
    <location>
        <begin position="1"/>
        <end position="39"/>
    </location>
</feature>
<evidence type="ECO:0000256" key="1">
    <source>
        <dbReference type="SAM" id="MobiDB-lite"/>
    </source>
</evidence>
<dbReference type="EMBL" id="BAAATL010000025">
    <property type="protein sequence ID" value="GAA2495438.1"/>
    <property type="molecule type" value="Genomic_DNA"/>
</dbReference>
<feature type="compositionally biased region" description="Basic residues" evidence="1">
    <location>
        <begin position="10"/>
        <end position="19"/>
    </location>
</feature>
<keyword evidence="3" id="KW-1185">Reference proteome</keyword>
<reference evidence="3" key="1">
    <citation type="journal article" date="2019" name="Int. J. Syst. Evol. Microbiol.">
        <title>The Global Catalogue of Microorganisms (GCM) 10K type strain sequencing project: providing services to taxonomists for standard genome sequencing and annotation.</title>
        <authorList>
            <consortium name="The Broad Institute Genomics Platform"/>
            <consortium name="The Broad Institute Genome Sequencing Center for Infectious Disease"/>
            <person name="Wu L."/>
            <person name="Ma J."/>
        </authorList>
    </citation>
    <scope>NUCLEOTIDE SEQUENCE [LARGE SCALE GENOMIC DNA]</scope>
    <source>
        <strain evidence="3">JCM 6923</strain>
    </source>
</reference>
<dbReference type="Proteomes" id="UP001501721">
    <property type="component" value="Unassembled WGS sequence"/>
</dbReference>
<evidence type="ECO:0000313" key="2">
    <source>
        <dbReference type="EMBL" id="GAA2495438.1"/>
    </source>
</evidence>
<gene>
    <name evidence="2" type="ORF">GCM10010422_48800</name>
</gene>
<feature type="compositionally biased region" description="Basic and acidic residues" evidence="1">
    <location>
        <begin position="20"/>
        <end position="29"/>
    </location>
</feature>
<evidence type="ECO:0000313" key="3">
    <source>
        <dbReference type="Proteomes" id="UP001501721"/>
    </source>
</evidence>
<organism evidence="2 3">
    <name type="scientific">Streptomyces graminearus</name>
    <dbReference type="NCBI Taxonomy" id="284030"/>
    <lineage>
        <taxon>Bacteria</taxon>
        <taxon>Bacillati</taxon>
        <taxon>Actinomycetota</taxon>
        <taxon>Actinomycetes</taxon>
        <taxon>Kitasatosporales</taxon>
        <taxon>Streptomycetaceae</taxon>
        <taxon>Streptomyces</taxon>
    </lineage>
</organism>
<name>A0ABP5ZC23_9ACTN</name>